<feature type="transmembrane region" description="Helical" evidence="1">
    <location>
        <begin position="92"/>
        <end position="112"/>
    </location>
</feature>
<evidence type="ECO:0000313" key="3">
    <source>
        <dbReference type="Proteomes" id="UP000002220"/>
    </source>
</evidence>
<dbReference type="RefSeq" id="WP_013109923.1">
    <property type="nucleotide sequence ID" value="NC_014148.1"/>
</dbReference>
<dbReference type="AlphaFoldDB" id="D5SWZ2"/>
<organism evidence="2 3">
    <name type="scientific">Planctopirus limnophila (strain ATCC 43296 / DSM 3776 / IFAM 1008 / Mu 290)</name>
    <name type="common">Planctomyces limnophilus</name>
    <dbReference type="NCBI Taxonomy" id="521674"/>
    <lineage>
        <taxon>Bacteria</taxon>
        <taxon>Pseudomonadati</taxon>
        <taxon>Planctomycetota</taxon>
        <taxon>Planctomycetia</taxon>
        <taxon>Planctomycetales</taxon>
        <taxon>Planctomycetaceae</taxon>
        <taxon>Planctopirus</taxon>
    </lineage>
</organism>
<proteinExistence type="predicted"/>
<keyword evidence="1" id="KW-0812">Transmembrane</keyword>
<keyword evidence="3" id="KW-1185">Reference proteome</keyword>
<dbReference type="Proteomes" id="UP000002220">
    <property type="component" value="Chromosome"/>
</dbReference>
<protein>
    <recommendedName>
        <fullName evidence="4">Transmembrane protein</fullName>
    </recommendedName>
</protein>
<evidence type="ECO:0000256" key="1">
    <source>
        <dbReference type="SAM" id="Phobius"/>
    </source>
</evidence>
<accession>D5SWZ2</accession>
<evidence type="ECO:0000313" key="2">
    <source>
        <dbReference type="EMBL" id="ADG67492.1"/>
    </source>
</evidence>
<reference evidence="2 3" key="1">
    <citation type="journal article" date="2010" name="Stand. Genomic Sci.">
        <title>Complete genome sequence of Planctomyces limnophilus type strain (Mu 290).</title>
        <authorList>
            <person name="Labutti K."/>
            <person name="Sikorski J."/>
            <person name="Schneider S."/>
            <person name="Nolan M."/>
            <person name="Lucas S."/>
            <person name="Glavina Del Rio T."/>
            <person name="Tice H."/>
            <person name="Cheng J.F."/>
            <person name="Goodwin L."/>
            <person name="Pitluck S."/>
            <person name="Liolios K."/>
            <person name="Ivanova N."/>
            <person name="Mavromatis K."/>
            <person name="Mikhailova N."/>
            <person name="Pati A."/>
            <person name="Chen A."/>
            <person name="Palaniappan K."/>
            <person name="Land M."/>
            <person name="Hauser L."/>
            <person name="Chang Y.J."/>
            <person name="Jeffries C.D."/>
            <person name="Tindall B.J."/>
            <person name="Rohde M."/>
            <person name="Goker M."/>
            <person name="Woyke T."/>
            <person name="Bristow J."/>
            <person name="Eisen J.A."/>
            <person name="Markowitz V."/>
            <person name="Hugenholtz P."/>
            <person name="Kyrpides N.C."/>
            <person name="Klenk H.P."/>
            <person name="Lapidus A."/>
        </authorList>
    </citation>
    <scope>NUCLEOTIDE SEQUENCE [LARGE SCALE GENOMIC DNA]</scope>
    <source>
        <strain evidence="3">ATCC 43296 / DSM 3776 / IFAM 1008 / 290</strain>
    </source>
</reference>
<feature type="transmembrane region" description="Helical" evidence="1">
    <location>
        <begin position="7"/>
        <end position="33"/>
    </location>
</feature>
<name>D5SWZ2_PLAL2</name>
<dbReference type="STRING" id="521674.Plim_1660"/>
<keyword evidence="1" id="KW-1133">Transmembrane helix</keyword>
<dbReference type="HOGENOM" id="CLU_1990587_0_0_0"/>
<dbReference type="KEGG" id="plm:Plim_1660"/>
<evidence type="ECO:0008006" key="4">
    <source>
        <dbReference type="Google" id="ProtNLM"/>
    </source>
</evidence>
<keyword evidence="1" id="KW-0472">Membrane</keyword>
<dbReference type="EMBL" id="CP001744">
    <property type="protein sequence ID" value="ADG67492.1"/>
    <property type="molecule type" value="Genomic_DNA"/>
</dbReference>
<sequence>MSDFLGFICAFVLIGLVCLWGALCVLCIGGWIISQIGGGILVRPLGRGFFTGRQAIQDKIELIEETEDAADLAGNADADLQVQGMTWNDPTLWILAFFIWPSFVAMALDHYFNSSSRLKSSESKR</sequence>
<gene>
    <name evidence="2" type="ordered locus">Plim_1660</name>
</gene>